<accession>A0A7J7DP69</accession>
<evidence type="ECO:0000313" key="4">
    <source>
        <dbReference type="Proteomes" id="UP000593562"/>
    </source>
</evidence>
<protein>
    <submittedName>
        <fullName evidence="3">Golgin subfamily A member 6-like protein 1</fullName>
    </submittedName>
</protein>
<dbReference type="EMBL" id="JAAARO010000004">
    <property type="protein sequence ID" value="KAF5748172.1"/>
    <property type="molecule type" value="Genomic_DNA"/>
</dbReference>
<dbReference type="Proteomes" id="UP000593562">
    <property type="component" value="Unassembled WGS sequence"/>
</dbReference>
<sequence>MQLCSLSFNGNQKRYGFVVVVKRKVSTLKIVRSVRNDIKDKFNDNGATEPTRVLLERLFTQTQKLEERINGDSHLSEDVLLGLNLENLESDLQAALISLKKKEEALQDAERMVLSEHSELDRAKEELEQREKDIAAACSKYEKLEEQLKQANLSLASQARQIEDLRLQLKERDKEIAAAKSALSFKKEEMDKMKNELVTRDEEAAKTNSELKYKAQLLTEANEVVKKQEFEIQGLQKAIREKEEELEVSVTVRKLKEEKLKATELNLEKQATEWLLAQEELKKLAGKASKNVEETNGTLEDFRRVKTLLADVRSELISSQQSLELSRIQIEEQDLLLQKQLEELEEQKKSVSAYMTSLKDAHIEVESERVKLRVVEARNKELERDLSMEKGVIEDLLEELKKEKSSLQLAIQETSCLQEELEKRNNEFGETRSLLHSKESELVEAKLEIQHLKFEHASLQLILEEKDLELVNARNKLEDLHQEVGELKMLMLSKEEQLIQATTMLKEKDEHVQTMQTELNDTKLRISEAESAVERIAVLTNELVLSTKDQSDNSLEQSNMILDSMELLDLKPTDNFRLQTKQLESELKFTREGLRMKEMEVLAAQRDLTIKDEELKTVLERLDAREKEVKRLKEEIINDANDLKKLYALAQERIGERSVGDLVTEKLQLETTQLEVEAATSALHKLAEMSRELLIKTSRSIEADFDVHSFPENGCDPSTSLADNNECFTEVKTEIARLSQLTQELVRHAGIALGDNS</sequence>
<dbReference type="AlphaFoldDB" id="A0A7J7DP69"/>
<name>A0A7J7DP69_TRIWF</name>
<feature type="coiled-coil region" evidence="2">
    <location>
        <begin position="85"/>
        <end position="273"/>
    </location>
</feature>
<dbReference type="PANTHER" id="PTHR23160:SF19">
    <property type="entry name" value="MYOSIN HEAVY CHAIN-RELATED PROTEIN"/>
    <property type="match status" value="1"/>
</dbReference>
<keyword evidence="1 2" id="KW-0175">Coiled coil</keyword>
<feature type="coiled-coil region" evidence="2">
    <location>
        <begin position="327"/>
        <end position="532"/>
    </location>
</feature>
<dbReference type="InParanoid" id="A0A7J7DP69"/>
<dbReference type="GO" id="GO:0007131">
    <property type="term" value="P:reciprocal meiotic recombination"/>
    <property type="evidence" value="ECO:0007669"/>
    <property type="project" value="TreeGrafter"/>
</dbReference>
<feature type="coiled-coil region" evidence="2">
    <location>
        <begin position="615"/>
        <end position="653"/>
    </location>
</feature>
<dbReference type="FunCoup" id="A0A7J7DP69">
    <property type="interactions" value="642"/>
</dbReference>
<proteinExistence type="predicted"/>
<dbReference type="PANTHER" id="PTHR23160">
    <property type="entry name" value="SYNAPTONEMAL COMPLEX PROTEIN-RELATED"/>
    <property type="match status" value="1"/>
</dbReference>
<organism evidence="3 4">
    <name type="scientific">Tripterygium wilfordii</name>
    <name type="common">Thunder God vine</name>
    <dbReference type="NCBI Taxonomy" id="458696"/>
    <lineage>
        <taxon>Eukaryota</taxon>
        <taxon>Viridiplantae</taxon>
        <taxon>Streptophyta</taxon>
        <taxon>Embryophyta</taxon>
        <taxon>Tracheophyta</taxon>
        <taxon>Spermatophyta</taxon>
        <taxon>Magnoliopsida</taxon>
        <taxon>eudicotyledons</taxon>
        <taxon>Gunneridae</taxon>
        <taxon>Pentapetalae</taxon>
        <taxon>rosids</taxon>
        <taxon>fabids</taxon>
        <taxon>Celastrales</taxon>
        <taxon>Celastraceae</taxon>
        <taxon>Tripterygium</taxon>
    </lineage>
</organism>
<comment type="caution">
    <text evidence="3">The sequence shown here is derived from an EMBL/GenBank/DDBJ whole genome shotgun (WGS) entry which is preliminary data.</text>
</comment>
<evidence type="ECO:0000256" key="2">
    <source>
        <dbReference type="SAM" id="Coils"/>
    </source>
</evidence>
<keyword evidence="4" id="KW-1185">Reference proteome</keyword>
<evidence type="ECO:0000256" key="1">
    <source>
        <dbReference type="ARBA" id="ARBA00023054"/>
    </source>
</evidence>
<evidence type="ECO:0000313" key="3">
    <source>
        <dbReference type="EMBL" id="KAF5748172.1"/>
    </source>
</evidence>
<gene>
    <name evidence="3" type="ORF">HS088_TW04G00122</name>
</gene>
<reference evidence="3 4" key="1">
    <citation type="journal article" date="2020" name="Nat. Commun.">
        <title>Genome of Tripterygium wilfordii and identification of cytochrome P450 involved in triptolide biosynthesis.</title>
        <authorList>
            <person name="Tu L."/>
            <person name="Su P."/>
            <person name="Zhang Z."/>
            <person name="Gao L."/>
            <person name="Wang J."/>
            <person name="Hu T."/>
            <person name="Zhou J."/>
            <person name="Zhang Y."/>
            <person name="Zhao Y."/>
            <person name="Liu Y."/>
            <person name="Song Y."/>
            <person name="Tong Y."/>
            <person name="Lu Y."/>
            <person name="Yang J."/>
            <person name="Xu C."/>
            <person name="Jia M."/>
            <person name="Peters R.J."/>
            <person name="Huang L."/>
            <person name="Gao W."/>
        </authorList>
    </citation>
    <scope>NUCLEOTIDE SEQUENCE [LARGE SCALE GENOMIC DNA]</scope>
    <source>
        <strain evidence="4">cv. XIE 37</strain>
        <tissue evidence="3">Leaf</tissue>
    </source>
</reference>